<evidence type="ECO:0000256" key="6">
    <source>
        <dbReference type="ARBA" id="ARBA00023004"/>
    </source>
</evidence>
<dbReference type="KEGG" id="ntp:CRH09_16660"/>
<dbReference type="InterPro" id="IPR002397">
    <property type="entry name" value="Cyt_P450_B"/>
</dbReference>
<dbReference type="InterPro" id="IPR001128">
    <property type="entry name" value="Cyt_P450"/>
</dbReference>
<dbReference type="GO" id="GO:0004497">
    <property type="term" value="F:monooxygenase activity"/>
    <property type="evidence" value="ECO:0007669"/>
    <property type="project" value="UniProtKB-KW"/>
</dbReference>
<dbReference type="FunFam" id="1.10.630.10:FF:000018">
    <property type="entry name" value="Cytochrome P450 monooxygenase"/>
    <property type="match status" value="1"/>
</dbReference>
<protein>
    <submittedName>
        <fullName evidence="10">Cytochrome P450</fullName>
    </submittedName>
</protein>
<dbReference type="PRINTS" id="PR00385">
    <property type="entry name" value="P450"/>
</dbReference>
<dbReference type="EMBL" id="CP023778">
    <property type="protein sequence ID" value="ATL67587.1"/>
    <property type="molecule type" value="Genomic_DNA"/>
</dbReference>
<dbReference type="GO" id="GO:0005506">
    <property type="term" value="F:iron ion binding"/>
    <property type="evidence" value="ECO:0007669"/>
    <property type="project" value="InterPro"/>
</dbReference>
<organism evidence="10 11">
    <name type="scientific">Nocardia terpenica</name>
    <dbReference type="NCBI Taxonomy" id="455432"/>
    <lineage>
        <taxon>Bacteria</taxon>
        <taxon>Bacillati</taxon>
        <taxon>Actinomycetota</taxon>
        <taxon>Actinomycetes</taxon>
        <taxon>Mycobacteriales</taxon>
        <taxon>Nocardiaceae</taxon>
        <taxon>Nocardia</taxon>
    </lineage>
</organism>
<dbReference type="GeneID" id="88359006"/>
<keyword evidence="4 8" id="KW-0479">Metal-binding</keyword>
<dbReference type="Pfam" id="PF00067">
    <property type="entry name" value="p450"/>
    <property type="match status" value="1"/>
</dbReference>
<dbReference type="SUPFAM" id="SSF48264">
    <property type="entry name" value="Cytochrome P450"/>
    <property type="match status" value="1"/>
</dbReference>
<reference evidence="10 11" key="1">
    <citation type="submission" date="2017-10" db="EMBL/GenBank/DDBJ databases">
        <title>Comparative genomics between pathogenic Norcardia.</title>
        <authorList>
            <person name="Zeng L."/>
        </authorList>
    </citation>
    <scope>NUCLEOTIDE SEQUENCE [LARGE SCALE GENOMIC DNA]</scope>
    <source>
        <strain evidence="10 11">NC_YFY_NT001</strain>
    </source>
</reference>
<dbReference type="PANTHER" id="PTHR46696">
    <property type="entry name" value="P450, PUTATIVE (EUROFUNG)-RELATED"/>
    <property type="match status" value="1"/>
</dbReference>
<evidence type="ECO:0000313" key="10">
    <source>
        <dbReference type="EMBL" id="ATL67587.1"/>
    </source>
</evidence>
<proteinExistence type="inferred from homology"/>
<evidence type="ECO:0000256" key="1">
    <source>
        <dbReference type="ARBA" id="ARBA00001971"/>
    </source>
</evidence>
<dbReference type="InterPro" id="IPR036396">
    <property type="entry name" value="Cyt_P450_sf"/>
</dbReference>
<dbReference type="PRINTS" id="PR00359">
    <property type="entry name" value="BP450"/>
</dbReference>
<evidence type="ECO:0000256" key="5">
    <source>
        <dbReference type="ARBA" id="ARBA00023002"/>
    </source>
</evidence>
<evidence type="ECO:0000256" key="2">
    <source>
        <dbReference type="ARBA" id="ARBA00010617"/>
    </source>
</evidence>
<evidence type="ECO:0000256" key="4">
    <source>
        <dbReference type="ARBA" id="ARBA00022723"/>
    </source>
</evidence>
<keyword evidence="5 8" id="KW-0560">Oxidoreductase</keyword>
<evidence type="ECO:0000256" key="9">
    <source>
        <dbReference type="SAM" id="MobiDB-lite"/>
    </source>
</evidence>
<dbReference type="PROSITE" id="PS00086">
    <property type="entry name" value="CYTOCHROME_P450"/>
    <property type="match status" value="1"/>
</dbReference>
<dbReference type="GO" id="GO:0016705">
    <property type="term" value="F:oxidoreductase activity, acting on paired donors, with incorporation or reduction of molecular oxygen"/>
    <property type="evidence" value="ECO:0007669"/>
    <property type="project" value="InterPro"/>
</dbReference>
<dbReference type="PANTHER" id="PTHR46696:SF1">
    <property type="entry name" value="CYTOCHROME P450 YJIB-RELATED"/>
    <property type="match status" value="1"/>
</dbReference>
<evidence type="ECO:0000313" key="11">
    <source>
        <dbReference type="Proteomes" id="UP000221961"/>
    </source>
</evidence>
<name>A0A291RJP1_9NOCA</name>
<accession>A0A291RJP1</accession>
<keyword evidence="3 8" id="KW-0349">Heme</keyword>
<keyword evidence="6 8" id="KW-0408">Iron</keyword>
<comment type="similarity">
    <text evidence="2 8">Belongs to the cytochrome P450 family.</text>
</comment>
<keyword evidence="7 8" id="KW-0503">Monooxygenase</keyword>
<dbReference type="InterPro" id="IPR017972">
    <property type="entry name" value="Cyt_P450_CS"/>
</dbReference>
<sequence length="397" mass="43676">MTESSTGAVTLPLVRDPDRPFDPPAELAELCRTRPLTRMTFPDGHLGWLVTGHEVGRAMAADPRFSVRYELMHNPLNDVDMIGMTAAPGDLSGVDAPQHTRLRRALTAQFTVRRMNLLTERIRQVTDEHLDAMARHGGPIDLVEYYAAPIPALMICELLGVPYGDHDFFREQISAVTAPDSIEAMGEAWTRLAEYIKELAVAKRAAPTDDVLSTLTTTDLTDEELAGMGTFLLGAGMETTRSMIALGTFALLEHREQFDALRGDPDLAEGAVEELLRYLSIAHTGARTALEDVELAGETIREGETVAIAVNAINRDPRRFDDPDTLDIRRRAVGHVAFGHGVHQCLGQQLARVELRVALPALAIRFPTLRLAVPRTEVSLRIGNILGVDRLPVTWES</sequence>
<dbReference type="GO" id="GO:0020037">
    <property type="term" value="F:heme binding"/>
    <property type="evidence" value="ECO:0007669"/>
    <property type="project" value="InterPro"/>
</dbReference>
<feature type="region of interest" description="Disordered" evidence="9">
    <location>
        <begin position="1"/>
        <end position="20"/>
    </location>
</feature>
<dbReference type="Gene3D" id="1.10.630.10">
    <property type="entry name" value="Cytochrome P450"/>
    <property type="match status" value="1"/>
</dbReference>
<comment type="cofactor">
    <cofactor evidence="1">
        <name>heme</name>
        <dbReference type="ChEBI" id="CHEBI:30413"/>
    </cofactor>
</comment>
<dbReference type="AlphaFoldDB" id="A0A291RJP1"/>
<dbReference type="Proteomes" id="UP000221961">
    <property type="component" value="Chromosome"/>
</dbReference>
<evidence type="ECO:0000256" key="3">
    <source>
        <dbReference type="ARBA" id="ARBA00022617"/>
    </source>
</evidence>
<dbReference type="CDD" id="cd11030">
    <property type="entry name" value="CYP105-like"/>
    <property type="match status" value="1"/>
</dbReference>
<gene>
    <name evidence="10" type="ORF">CRH09_16660</name>
</gene>
<evidence type="ECO:0000256" key="8">
    <source>
        <dbReference type="RuleBase" id="RU000461"/>
    </source>
</evidence>
<dbReference type="RefSeq" id="WP_098694718.1">
    <property type="nucleotide sequence ID" value="NZ_CP023778.1"/>
</dbReference>
<evidence type="ECO:0000256" key="7">
    <source>
        <dbReference type="ARBA" id="ARBA00023033"/>
    </source>
</evidence>